<dbReference type="Proteomes" id="UP000050482">
    <property type="component" value="Unassembled WGS sequence"/>
</dbReference>
<comment type="caution">
    <text evidence="2">The sequence shown here is derived from an EMBL/GenBank/DDBJ whole genome shotgun (WGS) entry which is preliminary data.</text>
</comment>
<evidence type="ECO:0000256" key="1">
    <source>
        <dbReference type="SAM" id="MobiDB-lite"/>
    </source>
</evidence>
<dbReference type="PATRIC" id="fig|471514.4.peg.4025"/>
<evidence type="ECO:0008006" key="4">
    <source>
        <dbReference type="Google" id="ProtNLM"/>
    </source>
</evidence>
<gene>
    <name evidence="2" type="ORF">AN477_14600</name>
</gene>
<evidence type="ECO:0000313" key="3">
    <source>
        <dbReference type="Proteomes" id="UP000050482"/>
    </source>
</evidence>
<keyword evidence="3" id="KW-1185">Reference proteome</keyword>
<evidence type="ECO:0000313" key="2">
    <source>
        <dbReference type="EMBL" id="KPV43009.1"/>
    </source>
</evidence>
<feature type="region of interest" description="Disordered" evidence="1">
    <location>
        <begin position="78"/>
        <end position="127"/>
    </location>
</feature>
<dbReference type="EMBL" id="LJCO01000061">
    <property type="protein sequence ID" value="KPV43009.1"/>
    <property type="molecule type" value="Genomic_DNA"/>
</dbReference>
<organism evidence="2 3">
    <name type="scientific">Alicyclobacillus ferrooxydans</name>
    <dbReference type="NCBI Taxonomy" id="471514"/>
    <lineage>
        <taxon>Bacteria</taxon>
        <taxon>Bacillati</taxon>
        <taxon>Bacillota</taxon>
        <taxon>Bacilli</taxon>
        <taxon>Bacillales</taxon>
        <taxon>Alicyclobacillaceae</taxon>
        <taxon>Alicyclobacillus</taxon>
    </lineage>
</organism>
<protein>
    <recommendedName>
        <fullName evidence="4">DUF4367 domain-containing protein</fullName>
    </recommendedName>
</protein>
<name>A0A0P9CBS5_9BACL</name>
<sequence length="400" mass="42896">MDWSGEEDIQSKLKEIPKFKMSEWSAEQIKSNLKTVSVKPQKSRKGITALKSVGVALSGAAVAAIVLTNLPSHHLSNVQMTTGAGGSSSSTANATSSPSTVSGINTTSGTQNTQSTHNTQSGATASNAPTPYSYFGIKTSLKPMIPAALAKGYQTKASEISVINRDPSSTFFRGDRYSALYVDPTSQAKVQVSEVVGNSISDYTEGANNTTVSWQTTKQINGQMYYIHPASSQPADNSNIVGFVRDNVVYEFASTQLSTDALLTLVQGELQPAQVNVAYRYAGQTYSLAVNNITFKPLMLPNSLSSQWQLYTIGSGLTKTSDHSGFQDVVIEYHLANNSNQLIDVMETPLQDAGQAGLGHPMYSANKTWNDYNHGLEIQVSGNIPQAQLDQIVSAMQASK</sequence>
<proteinExistence type="predicted"/>
<feature type="compositionally biased region" description="Low complexity" evidence="1">
    <location>
        <begin position="87"/>
        <end position="122"/>
    </location>
</feature>
<accession>A0A0P9CBS5</accession>
<reference evidence="2 3" key="1">
    <citation type="submission" date="2015-09" db="EMBL/GenBank/DDBJ databases">
        <title>Draft genome sequence of Alicyclobacillus ferrooxydans DSM 22381.</title>
        <authorList>
            <person name="Hemp J."/>
        </authorList>
    </citation>
    <scope>NUCLEOTIDE SEQUENCE [LARGE SCALE GENOMIC DNA]</scope>
    <source>
        <strain evidence="2 3">TC-34</strain>
    </source>
</reference>
<dbReference type="AlphaFoldDB" id="A0A0P9CBS5"/>
<dbReference type="RefSeq" id="WP_054969905.1">
    <property type="nucleotide sequence ID" value="NZ_LJCO01000061.1"/>
</dbReference>